<organism evidence="3 5">
    <name type="scientific">Promicromonospora vindobonensis</name>
    <dbReference type="NCBI Taxonomy" id="195748"/>
    <lineage>
        <taxon>Bacteria</taxon>
        <taxon>Bacillati</taxon>
        <taxon>Actinomycetota</taxon>
        <taxon>Actinomycetes</taxon>
        <taxon>Micrococcales</taxon>
        <taxon>Promicromonosporaceae</taxon>
        <taxon>Promicromonospora</taxon>
    </lineage>
</organism>
<protein>
    <recommendedName>
        <fullName evidence="6">Secreted protein</fullName>
    </recommendedName>
</protein>
<dbReference type="Proteomes" id="UP001597479">
    <property type="component" value="Unassembled WGS sequence"/>
</dbReference>
<feature type="compositionally biased region" description="Basic and acidic residues" evidence="1">
    <location>
        <begin position="57"/>
        <end position="75"/>
    </location>
</feature>
<feature type="region of interest" description="Disordered" evidence="1">
    <location>
        <begin position="40"/>
        <end position="75"/>
    </location>
</feature>
<feature type="signal peptide" evidence="2">
    <location>
        <begin position="1"/>
        <end position="18"/>
    </location>
</feature>
<evidence type="ECO:0000313" key="4">
    <source>
        <dbReference type="EMBL" id="MFD2794537.1"/>
    </source>
</evidence>
<feature type="chain" id="PRO_5045033467" description="Secreted protein" evidence="2">
    <location>
        <begin position="19"/>
        <end position="130"/>
    </location>
</feature>
<accession>A0ABW5VS38</accession>
<reference evidence="5" key="2">
    <citation type="journal article" date="2019" name="Int. J. Syst. Evol. Microbiol.">
        <title>The Global Catalogue of Microorganisms (GCM) 10K type strain sequencing project: providing services to taxonomists for standard genome sequencing and annotation.</title>
        <authorList>
            <consortium name="The Broad Institute Genomics Platform"/>
            <consortium name="The Broad Institute Genome Sequencing Center for Infectious Disease"/>
            <person name="Wu L."/>
            <person name="Ma J."/>
        </authorList>
    </citation>
    <scope>NUCLEOTIDE SEQUENCE [LARGE SCALE GENOMIC DNA]</scope>
    <source>
        <strain evidence="5">CCM 7044</strain>
    </source>
</reference>
<dbReference type="EMBL" id="JBHUOG010000001">
    <property type="protein sequence ID" value="MFD2794488.1"/>
    <property type="molecule type" value="Genomic_DNA"/>
</dbReference>
<evidence type="ECO:0000256" key="1">
    <source>
        <dbReference type="SAM" id="MobiDB-lite"/>
    </source>
</evidence>
<evidence type="ECO:0000256" key="2">
    <source>
        <dbReference type="SAM" id="SignalP"/>
    </source>
</evidence>
<reference evidence="3" key="1">
    <citation type="journal article" date="2014" name="Int. J. Syst. Evol. Microbiol.">
        <title>Complete genome of a new Firmicutes species belonging to the dominant human colonic microbiota ('Ruminococcus bicirculans') reveals two chromosomes and a selective capacity to utilize plant glucans.</title>
        <authorList>
            <consortium name="NISC Comparative Sequencing Program"/>
            <person name="Wegmann U."/>
            <person name="Louis P."/>
            <person name="Goesmann A."/>
            <person name="Henrissat B."/>
            <person name="Duncan S.H."/>
            <person name="Flint H.J."/>
        </authorList>
    </citation>
    <scope>NUCLEOTIDE SEQUENCE</scope>
    <source>
        <strain evidence="3">CCM 7044</strain>
    </source>
</reference>
<name>A0ABW5VS38_9MICO</name>
<dbReference type="RefSeq" id="WP_377183506.1">
    <property type="nucleotide sequence ID" value="NZ_JBHUOG010000001.1"/>
</dbReference>
<proteinExistence type="predicted"/>
<keyword evidence="5" id="KW-1185">Reference proteome</keyword>
<evidence type="ECO:0000313" key="3">
    <source>
        <dbReference type="EMBL" id="MFD2794488.1"/>
    </source>
</evidence>
<evidence type="ECO:0008006" key="6">
    <source>
        <dbReference type="Google" id="ProtNLM"/>
    </source>
</evidence>
<evidence type="ECO:0000313" key="5">
    <source>
        <dbReference type="Proteomes" id="UP001597479"/>
    </source>
</evidence>
<reference evidence="3" key="3">
    <citation type="submission" date="2024-09" db="EMBL/GenBank/DDBJ databases">
        <authorList>
            <person name="Sun Q."/>
            <person name="Mori K."/>
        </authorList>
    </citation>
    <scope>NUCLEOTIDE SEQUENCE</scope>
    <source>
        <strain evidence="3">CCM 7044</strain>
    </source>
</reference>
<keyword evidence="2" id="KW-0732">Signal</keyword>
<gene>
    <name evidence="3" type="ORF">ACFS27_13110</name>
    <name evidence="4" type="ORF">ACFS27_13355</name>
</gene>
<comment type="caution">
    <text evidence="3">The sequence shown here is derived from an EMBL/GenBank/DDBJ whole genome shotgun (WGS) entry which is preliminary data.</text>
</comment>
<dbReference type="EMBL" id="JBHUOG010000002">
    <property type="protein sequence ID" value="MFD2794537.1"/>
    <property type="molecule type" value="Genomic_DNA"/>
</dbReference>
<sequence length="130" mass="13226">MSVLTVMFLVLAVLGVQAVCGVHLDEAGHTSALTDAGAGHHAASAGLGTSDQATEADLGHHGDDPSHCSEERTATARYDRTLSPFPDLAQAPDLAQQWLVPGIAHHAPRGPSGLAVAAAPSLHALGISRT</sequence>